<keyword evidence="3" id="KW-1185">Reference proteome</keyword>
<sequence length="250" mass="25518">MAPVRVGAATAPVSTYANLPVLWICALAVFGVIILQTLVYLRAARTDGPDIGFSRQDLRTSFRSGAVAAVGPSLAIAIVAVALLALFGTPAVLIRIGLVGSAATEVSSASLASATMGADLGGADYTADVFAVAFFAMALSGGMWMVATLVLTPLLKRGDVRLRSMNPALMAIVPSAALLGAFASLGIAELGKTAVHIITVIVSALTMMACLALARTLRQAWLREWGLGISIIVGLVVAYFAHGAGLAPPS</sequence>
<keyword evidence="1" id="KW-0472">Membrane</keyword>
<comment type="caution">
    <text evidence="2">The sequence shown here is derived from an EMBL/GenBank/DDBJ whole genome shotgun (WGS) entry which is preliminary data.</text>
</comment>
<dbReference type="OrthoDB" id="86868at2"/>
<keyword evidence="1" id="KW-1133">Transmembrane helix</keyword>
<feature type="transmembrane region" description="Helical" evidence="1">
    <location>
        <begin position="194"/>
        <end position="214"/>
    </location>
</feature>
<evidence type="ECO:0000313" key="3">
    <source>
        <dbReference type="Proteomes" id="UP000315677"/>
    </source>
</evidence>
<evidence type="ECO:0000313" key="2">
    <source>
        <dbReference type="EMBL" id="TQM13651.1"/>
    </source>
</evidence>
<gene>
    <name evidence="2" type="ORF">FB558_0404</name>
</gene>
<keyword evidence="1" id="KW-0812">Transmembrane</keyword>
<dbReference type="EMBL" id="VFPA01000001">
    <property type="protein sequence ID" value="TQM13651.1"/>
    <property type="molecule type" value="Genomic_DNA"/>
</dbReference>
<feature type="transmembrane region" description="Helical" evidence="1">
    <location>
        <begin position="167"/>
        <end position="188"/>
    </location>
</feature>
<dbReference type="AlphaFoldDB" id="A0A543DWF8"/>
<protein>
    <submittedName>
        <fullName evidence="2">Uncharacterized protein DUF5058</fullName>
    </submittedName>
</protein>
<proteinExistence type="predicted"/>
<dbReference type="Pfam" id="PF16481">
    <property type="entry name" value="DUF5058"/>
    <property type="match status" value="1"/>
</dbReference>
<evidence type="ECO:0000256" key="1">
    <source>
        <dbReference type="SAM" id="Phobius"/>
    </source>
</evidence>
<dbReference type="RefSeq" id="WP_142047533.1">
    <property type="nucleotide sequence ID" value="NZ_VFPA01000001.1"/>
</dbReference>
<accession>A0A543DWF8</accession>
<dbReference type="Proteomes" id="UP000315677">
    <property type="component" value="Unassembled WGS sequence"/>
</dbReference>
<organism evidence="2 3">
    <name type="scientific">Pseudonocardia kunmingensis</name>
    <dbReference type="NCBI Taxonomy" id="630975"/>
    <lineage>
        <taxon>Bacteria</taxon>
        <taxon>Bacillati</taxon>
        <taxon>Actinomycetota</taxon>
        <taxon>Actinomycetes</taxon>
        <taxon>Pseudonocardiales</taxon>
        <taxon>Pseudonocardiaceae</taxon>
        <taxon>Pseudonocardia</taxon>
    </lineage>
</organism>
<feature type="transmembrane region" description="Helical" evidence="1">
    <location>
        <begin position="20"/>
        <end position="41"/>
    </location>
</feature>
<feature type="transmembrane region" description="Helical" evidence="1">
    <location>
        <begin position="62"/>
        <end position="87"/>
    </location>
</feature>
<feature type="transmembrane region" description="Helical" evidence="1">
    <location>
        <begin position="129"/>
        <end position="155"/>
    </location>
</feature>
<reference evidence="2 3" key="1">
    <citation type="submission" date="2019-06" db="EMBL/GenBank/DDBJ databases">
        <title>Sequencing the genomes of 1000 actinobacteria strains.</title>
        <authorList>
            <person name="Klenk H.-P."/>
        </authorList>
    </citation>
    <scope>NUCLEOTIDE SEQUENCE [LARGE SCALE GENOMIC DNA]</scope>
    <source>
        <strain evidence="2 3">DSM 45301</strain>
    </source>
</reference>
<feature type="transmembrane region" description="Helical" evidence="1">
    <location>
        <begin position="226"/>
        <end position="247"/>
    </location>
</feature>
<dbReference type="InterPro" id="IPR032479">
    <property type="entry name" value="DUF5058"/>
</dbReference>
<name>A0A543DWF8_9PSEU</name>